<keyword evidence="5" id="KW-0067">ATP-binding</keyword>
<dbReference type="SUPFAM" id="SSF53067">
    <property type="entry name" value="Actin-like ATPase domain"/>
    <property type="match status" value="1"/>
</dbReference>
<dbReference type="Pfam" id="PF03727">
    <property type="entry name" value="Hexokinase_2"/>
    <property type="match status" value="1"/>
</dbReference>
<dbReference type="GO" id="GO:0005829">
    <property type="term" value="C:cytosol"/>
    <property type="evidence" value="ECO:0007669"/>
    <property type="project" value="TreeGrafter"/>
</dbReference>
<evidence type="ECO:0000256" key="1">
    <source>
        <dbReference type="ARBA" id="ARBA00004888"/>
    </source>
</evidence>
<keyword evidence="5" id="KW-0418">Kinase</keyword>
<keyword evidence="5" id="KW-0547">Nucleotide-binding</keyword>
<dbReference type="GO" id="GO:0005739">
    <property type="term" value="C:mitochondrion"/>
    <property type="evidence" value="ECO:0007669"/>
    <property type="project" value="TreeGrafter"/>
</dbReference>
<evidence type="ECO:0000256" key="5">
    <source>
        <dbReference type="RuleBase" id="RU362007"/>
    </source>
</evidence>
<evidence type="ECO:0000259" key="6">
    <source>
        <dbReference type="Pfam" id="PF03727"/>
    </source>
</evidence>
<dbReference type="GO" id="GO:0006006">
    <property type="term" value="P:glucose metabolic process"/>
    <property type="evidence" value="ECO:0007669"/>
    <property type="project" value="TreeGrafter"/>
</dbReference>
<dbReference type="PANTHER" id="PTHR19443:SF16">
    <property type="entry name" value="HEXOKINASE TYPE 1-RELATED"/>
    <property type="match status" value="1"/>
</dbReference>
<dbReference type="GO" id="GO:0001678">
    <property type="term" value="P:intracellular glucose homeostasis"/>
    <property type="evidence" value="ECO:0007669"/>
    <property type="project" value="InterPro"/>
</dbReference>
<comment type="pathway">
    <text evidence="2">Carbohydrate metabolism; hexose metabolism.</text>
</comment>
<comment type="catalytic activity">
    <reaction evidence="4">
        <text>a D-hexose + ATP = a D-hexose 6-phosphate + ADP + H(+)</text>
        <dbReference type="Rhea" id="RHEA:22740"/>
        <dbReference type="ChEBI" id="CHEBI:4194"/>
        <dbReference type="ChEBI" id="CHEBI:15378"/>
        <dbReference type="ChEBI" id="CHEBI:30616"/>
        <dbReference type="ChEBI" id="CHEBI:229467"/>
        <dbReference type="ChEBI" id="CHEBI:456216"/>
        <dbReference type="EC" id="2.7.1.1"/>
    </reaction>
    <physiologicalReaction direction="left-to-right" evidence="4">
        <dbReference type="Rhea" id="RHEA:22741"/>
    </physiologicalReaction>
</comment>
<keyword evidence="5" id="KW-0808">Transferase</keyword>
<dbReference type="AlphaFoldDB" id="A0A821GFN5"/>
<name>A0A821GFN5_9BILA</name>
<dbReference type="PANTHER" id="PTHR19443">
    <property type="entry name" value="HEXOKINASE"/>
    <property type="match status" value="1"/>
</dbReference>
<dbReference type="GO" id="GO:0005524">
    <property type="term" value="F:ATP binding"/>
    <property type="evidence" value="ECO:0007669"/>
    <property type="project" value="UniProtKB-UniRule"/>
</dbReference>
<proteinExistence type="inferred from homology"/>
<dbReference type="InterPro" id="IPR022673">
    <property type="entry name" value="Hexokinase_C"/>
</dbReference>
<accession>A0A821GFN5</accession>
<organism evidence="7 8">
    <name type="scientific">Rotaria socialis</name>
    <dbReference type="NCBI Taxonomy" id="392032"/>
    <lineage>
        <taxon>Eukaryota</taxon>
        <taxon>Metazoa</taxon>
        <taxon>Spiralia</taxon>
        <taxon>Gnathifera</taxon>
        <taxon>Rotifera</taxon>
        <taxon>Eurotatoria</taxon>
        <taxon>Bdelloidea</taxon>
        <taxon>Philodinida</taxon>
        <taxon>Philodinidae</taxon>
        <taxon>Rotaria</taxon>
    </lineage>
</organism>
<feature type="domain" description="Hexokinase C-terminal" evidence="6">
    <location>
        <begin position="1"/>
        <end position="231"/>
    </location>
</feature>
<dbReference type="InterPro" id="IPR001312">
    <property type="entry name" value="Hexokinase"/>
</dbReference>
<comment type="pathway">
    <text evidence="1">Carbohydrate degradation; glycolysis; D-glyceraldehyde 3-phosphate and glycerone phosphate from D-glucose: step 1/4.</text>
</comment>
<dbReference type="GO" id="GO:0006096">
    <property type="term" value="P:glycolytic process"/>
    <property type="evidence" value="ECO:0007669"/>
    <property type="project" value="UniProtKB-KW"/>
</dbReference>
<evidence type="ECO:0000313" key="7">
    <source>
        <dbReference type="EMBL" id="CAF4665708.1"/>
    </source>
</evidence>
<dbReference type="EMBL" id="CAJOBP010031306">
    <property type="protein sequence ID" value="CAF4665708.1"/>
    <property type="molecule type" value="Genomic_DNA"/>
</dbReference>
<feature type="non-terminal residue" evidence="7">
    <location>
        <position position="1"/>
    </location>
</feature>
<evidence type="ECO:0000256" key="4">
    <source>
        <dbReference type="ARBA" id="ARBA00044613"/>
    </source>
</evidence>
<evidence type="ECO:0000256" key="2">
    <source>
        <dbReference type="ARBA" id="ARBA00005028"/>
    </source>
</evidence>
<dbReference type="Gene3D" id="3.40.367.20">
    <property type="match status" value="1"/>
</dbReference>
<dbReference type="PROSITE" id="PS51748">
    <property type="entry name" value="HEXOKINASE_2"/>
    <property type="match status" value="1"/>
</dbReference>
<dbReference type="GO" id="GO:0008865">
    <property type="term" value="F:fructokinase activity"/>
    <property type="evidence" value="ECO:0007669"/>
    <property type="project" value="TreeGrafter"/>
</dbReference>
<dbReference type="PRINTS" id="PR00475">
    <property type="entry name" value="HEXOKINASE"/>
</dbReference>
<reference evidence="7" key="1">
    <citation type="submission" date="2021-02" db="EMBL/GenBank/DDBJ databases">
        <authorList>
            <person name="Nowell W R."/>
        </authorList>
    </citation>
    <scope>NUCLEOTIDE SEQUENCE</scope>
</reference>
<sequence length="248" mass="27824">YFEHLDNVPKWISPRDTATKNVIISTEWGALGKNGSLDFIRTDIDRELDESSLTPQQQIFEKMISALYLGEIVRLIIVDLVQRSILFPGRMQKSPSIRPDYNIFLILRGSFYAKHVADIESDTTEDLSITANILTSIGIHEPSYDDCYIIREVCKTVSLRAAKLAAAAIAVLINRLNMPSVTVAVDGTLFRHHQKFKKNLIRTIDRLVPRTHRLVLSEDGSSKGSALVAAVDRRLKTASTTLEKTFPS</sequence>
<comment type="similarity">
    <text evidence="5">Belongs to the hexokinase family.</text>
</comment>
<dbReference type="EC" id="2.7.1.-" evidence="5"/>
<dbReference type="GO" id="GO:0004340">
    <property type="term" value="F:glucokinase activity"/>
    <property type="evidence" value="ECO:0007669"/>
    <property type="project" value="TreeGrafter"/>
</dbReference>
<dbReference type="GO" id="GO:0005536">
    <property type="term" value="F:D-glucose binding"/>
    <property type="evidence" value="ECO:0007669"/>
    <property type="project" value="InterPro"/>
</dbReference>
<keyword evidence="3 5" id="KW-0324">Glycolysis</keyword>
<protein>
    <recommendedName>
        <fullName evidence="5">Phosphotransferase</fullName>
        <ecNumber evidence="5">2.7.1.-</ecNumber>
    </recommendedName>
</protein>
<evidence type="ECO:0000256" key="3">
    <source>
        <dbReference type="ARBA" id="ARBA00023152"/>
    </source>
</evidence>
<comment type="caution">
    <text evidence="7">The sequence shown here is derived from an EMBL/GenBank/DDBJ whole genome shotgun (WGS) entry which is preliminary data.</text>
</comment>
<evidence type="ECO:0000313" key="8">
    <source>
        <dbReference type="Proteomes" id="UP000663873"/>
    </source>
</evidence>
<dbReference type="Proteomes" id="UP000663873">
    <property type="component" value="Unassembled WGS sequence"/>
</dbReference>
<gene>
    <name evidence="7" type="ORF">UJA718_LOCUS34489</name>
</gene>
<keyword evidence="8" id="KW-1185">Reference proteome</keyword>
<dbReference type="InterPro" id="IPR043129">
    <property type="entry name" value="ATPase_NBD"/>
</dbReference>